<dbReference type="GeneID" id="2943406"/>
<dbReference type="InterPro" id="IPR008416">
    <property type="entry name" value="Baculo_VP1054"/>
</dbReference>
<protein>
    <submittedName>
        <fullName evidence="1">Viral capsid associated protein</fullName>
    </submittedName>
</protein>
<organism evidence="1 2">
    <name type="scientific">Neodiprion lecontei nucleopolyhedrovirus (strain Canada)</name>
    <name type="common">NeleNPV</name>
    <dbReference type="NCBI Taxonomy" id="654906"/>
    <lineage>
        <taxon>Viruses</taxon>
        <taxon>Viruses incertae sedis</taxon>
        <taxon>Naldaviricetes</taxon>
        <taxon>Lefavirales</taxon>
        <taxon>Baculoviridae</taxon>
        <taxon>Gammabaculovirus</taxon>
        <taxon>Gammabaculovirus nelecontei</taxon>
    </lineage>
</organism>
<evidence type="ECO:0000313" key="1">
    <source>
        <dbReference type="EMBL" id="AAQ99086.1"/>
    </source>
</evidence>
<sequence length="313" mass="36614">MNKIYKPTLGIPLPKCTIHPQRKDCALRKNKNQRSYIHLTKIENINLYDSRNELFMRYLIPQIEIIRYVKFDNVILLAYTKAISLDGYKGIDSAGECNIHVLSNVKDKLSDITSELLKHDVIVIQKKRYFFDLLYNTNGSIILLPQDILAYEPVSKIDEVYVINGYSNTKNIHTNISIYYSLLIINTIMTMCLNEKNPLSDAGKSYAKIVRIVKPCPFNKNNLGMCTRNFANHEFKNNHLFDMPLKLLKQFLVFQKIVLTPNRPDSYLFRFTVDKIKNNIQYNTFAEQLNIHVSYIENIFHYFDNIQTVQINQ</sequence>
<evidence type="ECO:0000313" key="2">
    <source>
        <dbReference type="Proteomes" id="UP000008776"/>
    </source>
</evidence>
<dbReference type="EMBL" id="AY349019">
    <property type="protein sequence ID" value="AAQ99086.1"/>
    <property type="molecule type" value="Genomic_DNA"/>
</dbReference>
<name>Q6JP84_NPVNC</name>
<proteinExistence type="predicted"/>
<accession>Q6JP84</accession>
<dbReference type="KEGG" id="vg:2943406"/>
<keyword evidence="2" id="KW-1185">Reference proteome</keyword>
<organismHost>
    <name type="scientific">Neodiprion lecontei</name>
    <name type="common">Redheaded pine sawfly</name>
    <dbReference type="NCBI Taxonomy" id="441921"/>
</organismHost>
<dbReference type="RefSeq" id="YP_025284.1">
    <property type="nucleotide sequence ID" value="NC_005906.1"/>
</dbReference>
<dbReference type="Pfam" id="PF05789">
    <property type="entry name" value="Baculo_VP1054"/>
    <property type="match status" value="1"/>
</dbReference>
<reference evidence="1 2" key="1">
    <citation type="journal article" date="2004" name="J. Virol.">
        <title>Sequence and organization of the Neodiprion lecontei nucleopolyhedrovirus genome.</title>
        <authorList>
            <person name="Lauzon H.A.M."/>
            <person name="Lucarotti C.J."/>
            <person name="Krell P.J."/>
            <person name="Feng Q."/>
            <person name="Retnakaran A."/>
            <person name="Arif B.M."/>
        </authorList>
    </citation>
    <scope>NUCLEOTIDE SEQUENCE [LARGE SCALE GENOMIC DNA]</scope>
    <source>
        <strain evidence="2">Canada</strain>
    </source>
</reference>
<dbReference type="Proteomes" id="UP000008776">
    <property type="component" value="Segment"/>
</dbReference>